<dbReference type="RefSeq" id="XP_033811624.1">
    <property type="nucleotide sequence ID" value="XM_033955733.1"/>
</dbReference>
<evidence type="ECO:0000256" key="4">
    <source>
        <dbReference type="ARBA" id="ARBA00022989"/>
    </source>
</evidence>
<organism evidence="8 9">
    <name type="scientific">Geotrypetes seraphini</name>
    <name type="common">Gaboon caecilian</name>
    <name type="synonym">Caecilia seraphini</name>
    <dbReference type="NCBI Taxonomy" id="260995"/>
    <lineage>
        <taxon>Eukaryota</taxon>
        <taxon>Metazoa</taxon>
        <taxon>Chordata</taxon>
        <taxon>Craniata</taxon>
        <taxon>Vertebrata</taxon>
        <taxon>Euteleostomi</taxon>
        <taxon>Amphibia</taxon>
        <taxon>Gymnophiona</taxon>
        <taxon>Geotrypetes</taxon>
    </lineage>
</organism>
<dbReference type="GeneID" id="117365368"/>
<gene>
    <name evidence="9" type="primary">LOC117365368</name>
</gene>
<dbReference type="InterPro" id="IPR036259">
    <property type="entry name" value="MFS_trans_sf"/>
</dbReference>
<dbReference type="GO" id="GO:0016020">
    <property type="term" value="C:membrane"/>
    <property type="evidence" value="ECO:0007669"/>
    <property type="project" value="InterPro"/>
</dbReference>
<dbReference type="InterPro" id="IPR005828">
    <property type="entry name" value="MFS_sugar_transport-like"/>
</dbReference>
<name>A0A6P8S1D5_GEOSA</name>
<feature type="transmembrane region" description="Helical" evidence="6">
    <location>
        <begin position="401"/>
        <end position="420"/>
    </location>
</feature>
<keyword evidence="4 6" id="KW-1133">Transmembrane helix</keyword>
<evidence type="ECO:0000256" key="2">
    <source>
        <dbReference type="ARBA" id="ARBA00009203"/>
    </source>
</evidence>
<reference evidence="9" key="1">
    <citation type="submission" date="2025-08" db="UniProtKB">
        <authorList>
            <consortium name="RefSeq"/>
        </authorList>
    </citation>
    <scope>IDENTIFICATION</scope>
</reference>
<feature type="transmembrane region" description="Helical" evidence="6">
    <location>
        <begin position="141"/>
        <end position="160"/>
    </location>
</feature>
<evidence type="ECO:0000259" key="7">
    <source>
        <dbReference type="PROSITE" id="PS50850"/>
    </source>
</evidence>
<evidence type="ECO:0000313" key="9">
    <source>
        <dbReference type="RefSeq" id="XP_033811624.1"/>
    </source>
</evidence>
<dbReference type="CDD" id="cd17446">
    <property type="entry name" value="MFS_SLC22A6_OAT1_like"/>
    <property type="match status" value="1"/>
</dbReference>
<dbReference type="KEGG" id="gsh:117365368"/>
<dbReference type="PANTHER" id="PTHR24064">
    <property type="entry name" value="SOLUTE CARRIER FAMILY 22 MEMBER"/>
    <property type="match status" value="1"/>
</dbReference>
<sequence>MTFPDLLEQVGGMGRFQIVNVLLLSIPTLMMASHNLLQNFTAAVPGHHCRPHPRDNASTDWDLAEHVRVFTPMDRTRRPIQCLRYIRAQWWLLESNATISNTTEMDTEPCRDGWTYDRSEFSSTIITEWDLVCNQSRMGPMAQSIYMTGVLLGAVVFGGLSDKFGRRAILIWSYLQMAVAGSCVAFSPNFIFYCVFRFITGMALSGILLNCVCLLVEWTPTYRRTITGMLSGYCYTLGQLILVGIAYIIRDWRWLQLAVSVPFYVFFLYSWWFSESVRWLVLKGKLDRAVRELQRVAKMNGKKEEGKKLTSQTLKSSMQQSARPEKSTYTIMDLIRTPNIRRISLYLCFVWFSTSFAYYGLSMDLQGFGVNIYLIQVIFGAVDIPAKFASLLMMSYIGRRVTQAGFLILAGLAILINVFVPYELQVLRTVMAVIGKGCLSASFSCAYLYTGELYPTVIRQTGMGFCNTMARFGGIVAPVVQMTSDYFHSLPLIIYGSAPVISGILGWFLPETLNKHLPETLEEVERKEPREENLQIHSLLEIVKTTG</sequence>
<feature type="transmembrane region" description="Helical" evidence="6">
    <location>
        <begin position="373"/>
        <end position="394"/>
    </location>
</feature>
<dbReference type="InParanoid" id="A0A6P8S1D5"/>
<evidence type="ECO:0000256" key="3">
    <source>
        <dbReference type="ARBA" id="ARBA00022692"/>
    </source>
</evidence>
<keyword evidence="8" id="KW-1185">Reference proteome</keyword>
<feature type="transmembrane region" description="Helical" evidence="6">
    <location>
        <begin position="198"/>
        <end position="218"/>
    </location>
</feature>
<dbReference type="FunCoup" id="A0A6P8S1D5">
    <property type="interactions" value="58"/>
</dbReference>
<proteinExistence type="inferred from homology"/>
<dbReference type="AlphaFoldDB" id="A0A6P8S1D5"/>
<feature type="transmembrane region" description="Helical" evidence="6">
    <location>
        <begin position="343"/>
        <end position="361"/>
    </location>
</feature>
<evidence type="ECO:0000256" key="5">
    <source>
        <dbReference type="ARBA" id="ARBA00023136"/>
    </source>
</evidence>
<evidence type="ECO:0000313" key="8">
    <source>
        <dbReference type="Proteomes" id="UP000515159"/>
    </source>
</evidence>
<feature type="domain" description="Major facilitator superfamily (MFS) profile" evidence="7">
    <location>
        <begin position="82"/>
        <end position="514"/>
    </location>
</feature>
<dbReference type="OrthoDB" id="2544694at2759"/>
<dbReference type="InterPro" id="IPR004749">
    <property type="entry name" value="Orgcat_transp/SVOP"/>
</dbReference>
<dbReference type="Gene3D" id="1.20.1250.20">
    <property type="entry name" value="MFS general substrate transporter like domains"/>
    <property type="match status" value="1"/>
</dbReference>
<keyword evidence="3 6" id="KW-0812">Transmembrane</keyword>
<dbReference type="SUPFAM" id="SSF103473">
    <property type="entry name" value="MFS general substrate transporter"/>
    <property type="match status" value="1"/>
</dbReference>
<feature type="transmembrane region" description="Helical" evidence="6">
    <location>
        <begin position="486"/>
        <end position="509"/>
    </location>
</feature>
<accession>A0A6P8S1D5</accession>
<comment type="similarity">
    <text evidence="2">Belongs to the major facilitator (TC 2.A.1) superfamily. Organic cation transporter (TC 2.A.1.19) family.</text>
</comment>
<dbReference type="GO" id="GO:0012505">
    <property type="term" value="C:endomembrane system"/>
    <property type="evidence" value="ECO:0007669"/>
    <property type="project" value="UniProtKB-SubCell"/>
</dbReference>
<dbReference type="Proteomes" id="UP000515159">
    <property type="component" value="Chromosome 8"/>
</dbReference>
<keyword evidence="5 6" id="KW-0472">Membrane</keyword>
<dbReference type="NCBIfam" id="TIGR00898">
    <property type="entry name" value="2A0119"/>
    <property type="match status" value="1"/>
</dbReference>
<dbReference type="FunFam" id="1.20.1250.20:FF:000023">
    <property type="entry name" value="Solute carrier family 22 member 6"/>
    <property type="match status" value="1"/>
</dbReference>
<feature type="transmembrane region" description="Helical" evidence="6">
    <location>
        <begin position="255"/>
        <end position="273"/>
    </location>
</feature>
<feature type="transmembrane region" description="Helical" evidence="6">
    <location>
        <begin position="172"/>
        <end position="192"/>
    </location>
</feature>
<dbReference type="GO" id="GO:0022857">
    <property type="term" value="F:transmembrane transporter activity"/>
    <property type="evidence" value="ECO:0007669"/>
    <property type="project" value="InterPro"/>
</dbReference>
<dbReference type="Pfam" id="PF00083">
    <property type="entry name" value="Sugar_tr"/>
    <property type="match status" value="1"/>
</dbReference>
<feature type="transmembrane region" description="Helical" evidence="6">
    <location>
        <begin position="230"/>
        <end position="249"/>
    </location>
</feature>
<protein>
    <submittedName>
        <fullName evidence="9">Solute carrier family 22 member 6-A-like isoform X1</fullName>
    </submittedName>
</protein>
<dbReference type="PROSITE" id="PS50850">
    <property type="entry name" value="MFS"/>
    <property type="match status" value="1"/>
</dbReference>
<evidence type="ECO:0000256" key="6">
    <source>
        <dbReference type="SAM" id="Phobius"/>
    </source>
</evidence>
<dbReference type="InterPro" id="IPR020846">
    <property type="entry name" value="MFS_dom"/>
</dbReference>
<comment type="subcellular location">
    <subcellularLocation>
        <location evidence="1">Endomembrane system</location>
        <topology evidence="1">Multi-pass membrane protein</topology>
    </subcellularLocation>
</comment>
<evidence type="ECO:0000256" key="1">
    <source>
        <dbReference type="ARBA" id="ARBA00004127"/>
    </source>
</evidence>